<name>A0A9D3RI78_ANGAN</name>
<evidence type="ECO:0008006" key="8">
    <source>
        <dbReference type="Google" id="ProtNLM"/>
    </source>
</evidence>
<evidence type="ECO:0000256" key="4">
    <source>
        <dbReference type="ARBA" id="ARBA00023157"/>
    </source>
</evidence>
<dbReference type="AlphaFoldDB" id="A0A9D3RI78"/>
<evidence type="ECO:0000256" key="2">
    <source>
        <dbReference type="ARBA" id="ARBA00010352"/>
    </source>
</evidence>
<keyword evidence="5" id="KW-0732">Signal</keyword>
<evidence type="ECO:0000313" key="6">
    <source>
        <dbReference type="EMBL" id="KAG5831521.1"/>
    </source>
</evidence>
<dbReference type="PANTHER" id="PTHR10500:SF7">
    <property type="entry name" value="BETA-MICROSEMINOPROTEIN"/>
    <property type="match status" value="1"/>
</dbReference>
<comment type="caution">
    <text evidence="6">The sequence shown here is derived from an EMBL/GenBank/DDBJ whole genome shotgun (WGS) entry which is preliminary data.</text>
</comment>
<keyword evidence="7" id="KW-1185">Reference proteome</keyword>
<dbReference type="Pfam" id="PF05825">
    <property type="entry name" value="PSP94"/>
    <property type="match status" value="1"/>
</dbReference>
<gene>
    <name evidence="6" type="ORF">ANANG_G00304570</name>
</gene>
<evidence type="ECO:0000313" key="7">
    <source>
        <dbReference type="Proteomes" id="UP001044222"/>
    </source>
</evidence>
<evidence type="ECO:0000256" key="3">
    <source>
        <dbReference type="ARBA" id="ARBA00022525"/>
    </source>
</evidence>
<accession>A0A9D3RI78</accession>
<sequence>MRPLLCSALALLAIATVCNAACYLKEVAHTDSNPPKGCQDEDGKMHEFGSSWVKDCMDCSCSKEAMSCCDKIPSSVDLPPECEMIVDKEKCTAKIVLKADKTKECVPV</sequence>
<dbReference type="PANTHER" id="PTHR10500">
    <property type="entry name" value="BETA-MICROSEMINOPROTEIN"/>
    <property type="match status" value="1"/>
</dbReference>
<evidence type="ECO:0000256" key="1">
    <source>
        <dbReference type="ARBA" id="ARBA00004613"/>
    </source>
</evidence>
<dbReference type="Proteomes" id="UP001044222">
    <property type="component" value="Chromosome 18"/>
</dbReference>
<dbReference type="InterPro" id="IPR008735">
    <property type="entry name" value="PSP94"/>
</dbReference>
<dbReference type="GO" id="GO:0005576">
    <property type="term" value="C:extracellular region"/>
    <property type="evidence" value="ECO:0007669"/>
    <property type="project" value="UniProtKB-SubCell"/>
</dbReference>
<proteinExistence type="inferred from homology"/>
<comment type="subcellular location">
    <subcellularLocation>
        <location evidence="1">Secreted</location>
    </subcellularLocation>
</comment>
<evidence type="ECO:0000256" key="5">
    <source>
        <dbReference type="SAM" id="SignalP"/>
    </source>
</evidence>
<dbReference type="EMBL" id="JAFIRN010000018">
    <property type="protein sequence ID" value="KAG5831521.1"/>
    <property type="molecule type" value="Genomic_DNA"/>
</dbReference>
<feature type="chain" id="PRO_5038758800" description="Beta-microseminoprotein" evidence="5">
    <location>
        <begin position="21"/>
        <end position="108"/>
    </location>
</feature>
<protein>
    <recommendedName>
        <fullName evidence="8">Beta-microseminoprotein</fullName>
    </recommendedName>
</protein>
<dbReference type="Gene3D" id="2.60.40.1900">
    <property type="entry name" value="Beta-microseminoprotein (PSP94) domain"/>
    <property type="match status" value="1"/>
</dbReference>
<organism evidence="6 7">
    <name type="scientific">Anguilla anguilla</name>
    <name type="common">European freshwater eel</name>
    <name type="synonym">Muraena anguilla</name>
    <dbReference type="NCBI Taxonomy" id="7936"/>
    <lineage>
        <taxon>Eukaryota</taxon>
        <taxon>Metazoa</taxon>
        <taxon>Chordata</taxon>
        <taxon>Craniata</taxon>
        <taxon>Vertebrata</taxon>
        <taxon>Euteleostomi</taxon>
        <taxon>Actinopterygii</taxon>
        <taxon>Neopterygii</taxon>
        <taxon>Teleostei</taxon>
        <taxon>Anguilliformes</taxon>
        <taxon>Anguillidae</taxon>
        <taxon>Anguilla</taxon>
    </lineage>
</organism>
<comment type="similarity">
    <text evidence="2">Belongs to the beta-microseminoprotein family.</text>
</comment>
<reference evidence="6" key="1">
    <citation type="submission" date="2021-01" db="EMBL/GenBank/DDBJ databases">
        <title>A chromosome-scale assembly of European eel, Anguilla anguilla.</title>
        <authorList>
            <person name="Henkel C."/>
            <person name="Jong-Raadsen S.A."/>
            <person name="Dufour S."/>
            <person name="Weltzien F.-A."/>
            <person name="Palstra A.P."/>
            <person name="Pelster B."/>
            <person name="Spaink H.P."/>
            <person name="Van Den Thillart G.E."/>
            <person name="Jansen H."/>
            <person name="Zahm M."/>
            <person name="Klopp C."/>
            <person name="Cedric C."/>
            <person name="Louis A."/>
            <person name="Berthelot C."/>
            <person name="Parey E."/>
            <person name="Roest Crollius H."/>
            <person name="Montfort J."/>
            <person name="Robinson-Rechavi M."/>
            <person name="Bucao C."/>
            <person name="Bouchez O."/>
            <person name="Gislard M."/>
            <person name="Lluch J."/>
            <person name="Milhes M."/>
            <person name="Lampietro C."/>
            <person name="Lopez Roques C."/>
            <person name="Donnadieu C."/>
            <person name="Braasch I."/>
            <person name="Desvignes T."/>
            <person name="Postlethwait J."/>
            <person name="Bobe J."/>
            <person name="Guiguen Y."/>
            <person name="Dirks R."/>
        </authorList>
    </citation>
    <scope>NUCLEOTIDE SEQUENCE</scope>
    <source>
        <strain evidence="6">Tag_6206</strain>
        <tissue evidence="6">Liver</tissue>
    </source>
</reference>
<keyword evidence="4" id="KW-1015">Disulfide bond</keyword>
<feature type="signal peptide" evidence="5">
    <location>
        <begin position="1"/>
        <end position="20"/>
    </location>
</feature>
<keyword evidence="3" id="KW-0964">Secreted</keyword>